<evidence type="ECO:0000313" key="2">
    <source>
        <dbReference type="EMBL" id="KAF8476616.1"/>
    </source>
</evidence>
<dbReference type="Proteomes" id="UP000759537">
    <property type="component" value="Unassembled WGS sequence"/>
</dbReference>
<comment type="caution">
    <text evidence="2">The sequence shown here is derived from an EMBL/GenBank/DDBJ whole genome shotgun (WGS) entry which is preliminary data.</text>
</comment>
<gene>
    <name evidence="2" type="ORF">DFH94DRAFT_846256</name>
</gene>
<name>A0A9P5T5F4_9AGAM</name>
<organism evidence="2 3">
    <name type="scientific">Russula ochroleuca</name>
    <dbReference type="NCBI Taxonomy" id="152965"/>
    <lineage>
        <taxon>Eukaryota</taxon>
        <taxon>Fungi</taxon>
        <taxon>Dikarya</taxon>
        <taxon>Basidiomycota</taxon>
        <taxon>Agaricomycotina</taxon>
        <taxon>Agaricomycetes</taxon>
        <taxon>Russulales</taxon>
        <taxon>Russulaceae</taxon>
        <taxon>Russula</taxon>
    </lineage>
</organism>
<proteinExistence type="predicted"/>
<sequence length="146" mass="16244">MWKRRKLAARAPLPVASVARFGQCRTCPPFHRAGVMSGCVAFESQSSCADRGRLNPDARFLQGSPSHPTRFNSFPVVQRHVGSAARPPGCQQRQSQTVYESYSLSILRLLFPFSTDHARTRGRRSNQSAQESKGVENRCELHGKMG</sequence>
<evidence type="ECO:0000313" key="3">
    <source>
        <dbReference type="Proteomes" id="UP000759537"/>
    </source>
</evidence>
<dbReference type="EMBL" id="WHVB01000014">
    <property type="protein sequence ID" value="KAF8476616.1"/>
    <property type="molecule type" value="Genomic_DNA"/>
</dbReference>
<reference evidence="2" key="1">
    <citation type="submission" date="2019-10" db="EMBL/GenBank/DDBJ databases">
        <authorList>
            <consortium name="DOE Joint Genome Institute"/>
            <person name="Kuo A."/>
            <person name="Miyauchi S."/>
            <person name="Kiss E."/>
            <person name="Drula E."/>
            <person name="Kohler A."/>
            <person name="Sanchez-Garcia M."/>
            <person name="Andreopoulos B."/>
            <person name="Barry K.W."/>
            <person name="Bonito G."/>
            <person name="Buee M."/>
            <person name="Carver A."/>
            <person name="Chen C."/>
            <person name="Cichocki N."/>
            <person name="Clum A."/>
            <person name="Culley D."/>
            <person name="Crous P.W."/>
            <person name="Fauchery L."/>
            <person name="Girlanda M."/>
            <person name="Hayes R."/>
            <person name="Keri Z."/>
            <person name="LaButti K."/>
            <person name="Lipzen A."/>
            <person name="Lombard V."/>
            <person name="Magnuson J."/>
            <person name="Maillard F."/>
            <person name="Morin E."/>
            <person name="Murat C."/>
            <person name="Nolan M."/>
            <person name="Ohm R."/>
            <person name="Pangilinan J."/>
            <person name="Pereira M."/>
            <person name="Perotto S."/>
            <person name="Peter M."/>
            <person name="Riley R."/>
            <person name="Sitrit Y."/>
            <person name="Stielow B."/>
            <person name="Szollosi G."/>
            <person name="Zifcakova L."/>
            <person name="Stursova M."/>
            <person name="Spatafora J.W."/>
            <person name="Tedersoo L."/>
            <person name="Vaario L.-M."/>
            <person name="Yamada A."/>
            <person name="Yan M."/>
            <person name="Wang P."/>
            <person name="Xu J."/>
            <person name="Bruns T."/>
            <person name="Baldrian P."/>
            <person name="Vilgalys R."/>
            <person name="Henrissat B."/>
            <person name="Grigoriev I.V."/>
            <person name="Hibbett D."/>
            <person name="Nagy L.G."/>
            <person name="Martin F.M."/>
        </authorList>
    </citation>
    <scope>NUCLEOTIDE SEQUENCE</scope>
    <source>
        <strain evidence="2">Prilba</strain>
    </source>
</reference>
<accession>A0A9P5T5F4</accession>
<feature type="region of interest" description="Disordered" evidence="1">
    <location>
        <begin position="118"/>
        <end position="146"/>
    </location>
</feature>
<reference evidence="2" key="2">
    <citation type="journal article" date="2020" name="Nat. Commun.">
        <title>Large-scale genome sequencing of mycorrhizal fungi provides insights into the early evolution of symbiotic traits.</title>
        <authorList>
            <person name="Miyauchi S."/>
            <person name="Kiss E."/>
            <person name="Kuo A."/>
            <person name="Drula E."/>
            <person name="Kohler A."/>
            <person name="Sanchez-Garcia M."/>
            <person name="Morin E."/>
            <person name="Andreopoulos B."/>
            <person name="Barry K.W."/>
            <person name="Bonito G."/>
            <person name="Buee M."/>
            <person name="Carver A."/>
            <person name="Chen C."/>
            <person name="Cichocki N."/>
            <person name="Clum A."/>
            <person name="Culley D."/>
            <person name="Crous P.W."/>
            <person name="Fauchery L."/>
            <person name="Girlanda M."/>
            <person name="Hayes R.D."/>
            <person name="Keri Z."/>
            <person name="LaButti K."/>
            <person name="Lipzen A."/>
            <person name="Lombard V."/>
            <person name="Magnuson J."/>
            <person name="Maillard F."/>
            <person name="Murat C."/>
            <person name="Nolan M."/>
            <person name="Ohm R.A."/>
            <person name="Pangilinan J."/>
            <person name="Pereira M.F."/>
            <person name="Perotto S."/>
            <person name="Peter M."/>
            <person name="Pfister S."/>
            <person name="Riley R."/>
            <person name="Sitrit Y."/>
            <person name="Stielow J.B."/>
            <person name="Szollosi G."/>
            <person name="Zifcakova L."/>
            <person name="Stursova M."/>
            <person name="Spatafora J.W."/>
            <person name="Tedersoo L."/>
            <person name="Vaario L.M."/>
            <person name="Yamada A."/>
            <person name="Yan M."/>
            <person name="Wang P."/>
            <person name="Xu J."/>
            <person name="Bruns T."/>
            <person name="Baldrian P."/>
            <person name="Vilgalys R."/>
            <person name="Dunand C."/>
            <person name="Henrissat B."/>
            <person name="Grigoriev I.V."/>
            <person name="Hibbett D."/>
            <person name="Nagy L.G."/>
            <person name="Martin F.M."/>
        </authorList>
    </citation>
    <scope>NUCLEOTIDE SEQUENCE</scope>
    <source>
        <strain evidence="2">Prilba</strain>
    </source>
</reference>
<dbReference type="AlphaFoldDB" id="A0A9P5T5F4"/>
<feature type="compositionally biased region" description="Basic and acidic residues" evidence="1">
    <location>
        <begin position="133"/>
        <end position="146"/>
    </location>
</feature>
<keyword evidence="3" id="KW-1185">Reference proteome</keyword>
<evidence type="ECO:0000256" key="1">
    <source>
        <dbReference type="SAM" id="MobiDB-lite"/>
    </source>
</evidence>
<protein>
    <submittedName>
        <fullName evidence="2">Uncharacterized protein</fullName>
    </submittedName>
</protein>